<evidence type="ECO:0000259" key="12">
    <source>
        <dbReference type="Pfam" id="PF08245"/>
    </source>
</evidence>
<evidence type="ECO:0000256" key="9">
    <source>
        <dbReference type="RuleBase" id="RU004135"/>
    </source>
</evidence>
<sequence length="489" mass="53625">MKLYDLTEDLLVFQKSTSHNPTITSVEMDSRKIQSGSLFVALRGFTVDGHSFAEQAEQKGASAIIAEEVLNVSIPVIVVKDSYRALAQIAAKFYDDPTKQLNVIGVTGTNGKTTTTHLIENIFNEAKRSLGLIGTLYTKYANETFESKNTTPESLLLQKTFRDMADAGVTDVAMEVSSQALALGRVRGTDFNVAVFTNLTADHLDYHETIDNYKHAKSLLFSQLGNRYADELKAAVLNIDDPVSAELMQATAAPVITYGLSDKADVRGKNLRQTPSGTFFTLEIGDQSIDLDLKMVGRFNVYNALAAASAAYVSGISLETIKSSLEASKPIPGRFETVNIGQDYAVIVDYAHTADSLDNIMQTVKDLATKNVYVVVGCGGDRDRTKRPEMARIAESFADLAIFTSDNPRSEDPEHILRDMVAGVQTNRYEVIVNRTEAIDYAISKATKDDVIVIAGKGHETYQEVNGVFHDFDDREVAKEAIMKRLSQA</sequence>
<proteinExistence type="inferred from homology"/>
<keyword evidence="6 8" id="KW-0131">Cell cycle</keyword>
<dbReference type="SUPFAM" id="SSF53244">
    <property type="entry name" value="MurD-like peptide ligases, peptide-binding domain"/>
    <property type="match status" value="1"/>
</dbReference>
<dbReference type="EMBL" id="JAFBEC010000004">
    <property type="protein sequence ID" value="MBM7632493.1"/>
    <property type="molecule type" value="Genomic_DNA"/>
</dbReference>
<dbReference type="GO" id="GO:0008765">
    <property type="term" value="F:UDP-N-acetylmuramoylalanyl-D-glutamate-2,6-diaminopimelate ligase activity"/>
    <property type="evidence" value="ECO:0007669"/>
    <property type="project" value="UniProtKB-EC"/>
</dbReference>
<evidence type="ECO:0000256" key="5">
    <source>
        <dbReference type="ARBA" id="ARBA00022984"/>
    </source>
</evidence>
<feature type="short sequence motif" description="Meso-diaminopimelate recognition motif" evidence="8">
    <location>
        <begin position="406"/>
        <end position="409"/>
    </location>
</feature>
<evidence type="ECO:0000256" key="7">
    <source>
        <dbReference type="ARBA" id="ARBA00023316"/>
    </source>
</evidence>
<dbReference type="InterPro" id="IPR000713">
    <property type="entry name" value="Mur_ligase_N"/>
</dbReference>
<feature type="domain" description="Mur ligase C-terminal" evidence="11">
    <location>
        <begin position="333"/>
        <end position="458"/>
    </location>
</feature>
<evidence type="ECO:0000256" key="3">
    <source>
        <dbReference type="ARBA" id="ARBA00022618"/>
    </source>
</evidence>
<dbReference type="NCBIfam" id="NF001126">
    <property type="entry name" value="PRK00139.1-4"/>
    <property type="match status" value="1"/>
</dbReference>
<dbReference type="InterPro" id="IPR036565">
    <property type="entry name" value="Mur-like_cat_sf"/>
</dbReference>
<dbReference type="EC" id="6.3.2.13" evidence="8"/>
<dbReference type="Gene3D" id="3.40.1390.10">
    <property type="entry name" value="MurE/MurF, N-terminal domain"/>
    <property type="match status" value="1"/>
</dbReference>
<evidence type="ECO:0000259" key="11">
    <source>
        <dbReference type="Pfam" id="PF02875"/>
    </source>
</evidence>
<keyword evidence="8" id="KW-0547">Nucleotide-binding</keyword>
<evidence type="ECO:0000256" key="1">
    <source>
        <dbReference type="ARBA" id="ARBA00004752"/>
    </source>
</evidence>
<evidence type="ECO:0000313" key="14">
    <source>
        <dbReference type="Proteomes" id="UP000741863"/>
    </source>
</evidence>
<comment type="pathway">
    <text evidence="1 8 9">Cell wall biogenesis; peptidoglycan biosynthesis.</text>
</comment>
<comment type="caution">
    <text evidence="13">The sequence shown here is derived from an EMBL/GenBank/DDBJ whole genome shotgun (WGS) entry which is preliminary data.</text>
</comment>
<feature type="binding site" evidence="8">
    <location>
        <position position="177"/>
    </location>
    <ligand>
        <name>UDP-N-acetyl-alpha-D-muramoyl-L-alanyl-D-glutamate</name>
        <dbReference type="ChEBI" id="CHEBI:83900"/>
    </ligand>
</feature>
<comment type="cofactor">
    <cofactor evidence="8">
        <name>Mg(2+)</name>
        <dbReference type="ChEBI" id="CHEBI:18420"/>
    </cofactor>
</comment>
<comment type="catalytic activity">
    <reaction evidence="8">
        <text>UDP-N-acetyl-alpha-D-muramoyl-L-alanyl-D-glutamate + meso-2,6-diaminopimelate + ATP = UDP-N-acetyl-alpha-D-muramoyl-L-alanyl-gamma-D-glutamyl-meso-2,6-diaminopimelate + ADP + phosphate + H(+)</text>
        <dbReference type="Rhea" id="RHEA:23676"/>
        <dbReference type="ChEBI" id="CHEBI:15378"/>
        <dbReference type="ChEBI" id="CHEBI:30616"/>
        <dbReference type="ChEBI" id="CHEBI:43474"/>
        <dbReference type="ChEBI" id="CHEBI:57791"/>
        <dbReference type="ChEBI" id="CHEBI:83900"/>
        <dbReference type="ChEBI" id="CHEBI:83905"/>
        <dbReference type="ChEBI" id="CHEBI:456216"/>
        <dbReference type="EC" id="6.3.2.13"/>
    </reaction>
</comment>
<dbReference type="InterPro" id="IPR005761">
    <property type="entry name" value="UDP-N-AcMur-Glu-dNH2Pim_ligase"/>
</dbReference>
<gene>
    <name evidence="8" type="primary">murE</name>
    <name evidence="13" type="ORF">JOD17_001587</name>
</gene>
<evidence type="ECO:0000256" key="8">
    <source>
        <dbReference type="HAMAP-Rule" id="MF_00208"/>
    </source>
</evidence>
<dbReference type="InterPro" id="IPR013221">
    <property type="entry name" value="Mur_ligase_cen"/>
</dbReference>
<keyword evidence="14" id="KW-1185">Reference proteome</keyword>
<feature type="binding site" evidence="8">
    <location>
        <begin position="150"/>
        <end position="151"/>
    </location>
    <ligand>
        <name>UDP-N-acetyl-alpha-D-muramoyl-L-alanyl-D-glutamate</name>
        <dbReference type="ChEBI" id="CHEBI:83900"/>
    </ligand>
</feature>
<protein>
    <recommendedName>
        <fullName evidence="8">UDP-N-acetylmuramoyl-L-alanyl-D-glutamate--2,6-diaminopimelate ligase</fullName>
        <ecNumber evidence="8">6.3.2.13</ecNumber>
    </recommendedName>
    <alternativeName>
        <fullName evidence="8">Meso-A2pm-adding enzyme</fullName>
    </alternativeName>
    <alternativeName>
        <fullName evidence="8">Meso-diaminopimelate-adding enzyme</fullName>
    </alternativeName>
    <alternativeName>
        <fullName evidence="8">UDP-MurNAc-L-Ala-D-Glu:meso-diaminopimelate ligase</fullName>
    </alternativeName>
    <alternativeName>
        <fullName evidence="8">UDP-MurNAc-tripeptide synthetase</fullName>
    </alternativeName>
    <alternativeName>
        <fullName evidence="8">UDP-N-acetylmuramyl-tripeptide synthetase</fullName>
    </alternativeName>
</protein>
<dbReference type="Gene3D" id="3.40.1190.10">
    <property type="entry name" value="Mur-like, catalytic domain"/>
    <property type="match status" value="1"/>
</dbReference>
<keyword evidence="7 8" id="KW-0961">Cell wall biogenesis/degradation</keyword>
<dbReference type="PANTHER" id="PTHR23135">
    <property type="entry name" value="MUR LIGASE FAMILY MEMBER"/>
    <property type="match status" value="1"/>
</dbReference>
<evidence type="ECO:0000259" key="10">
    <source>
        <dbReference type="Pfam" id="PF01225"/>
    </source>
</evidence>
<dbReference type="InterPro" id="IPR036615">
    <property type="entry name" value="Mur_ligase_C_dom_sf"/>
</dbReference>
<accession>A0ABS2PAQ0</accession>
<dbReference type="Proteomes" id="UP000741863">
    <property type="component" value="Unassembled WGS sequence"/>
</dbReference>
<evidence type="ECO:0000313" key="13">
    <source>
        <dbReference type="EMBL" id="MBM7632493.1"/>
    </source>
</evidence>
<keyword evidence="3 8" id="KW-0132">Cell division</keyword>
<reference evidence="13 14" key="1">
    <citation type="submission" date="2021-01" db="EMBL/GenBank/DDBJ databases">
        <title>Genomic Encyclopedia of Type Strains, Phase IV (KMG-IV): sequencing the most valuable type-strain genomes for metagenomic binning, comparative biology and taxonomic classification.</title>
        <authorList>
            <person name="Goeker M."/>
        </authorList>
    </citation>
    <scope>NUCLEOTIDE SEQUENCE [LARGE SCALE GENOMIC DNA]</scope>
    <source>
        <strain evidence="13 14">DSM 25540</strain>
    </source>
</reference>
<dbReference type="Gene3D" id="3.90.190.20">
    <property type="entry name" value="Mur ligase, C-terminal domain"/>
    <property type="match status" value="1"/>
</dbReference>
<dbReference type="Pfam" id="PF02875">
    <property type="entry name" value="Mur_ligase_C"/>
    <property type="match status" value="1"/>
</dbReference>
<dbReference type="SUPFAM" id="SSF63418">
    <property type="entry name" value="MurE/MurF N-terminal domain"/>
    <property type="match status" value="1"/>
</dbReference>
<keyword evidence="8" id="KW-0460">Magnesium</keyword>
<comment type="PTM">
    <text evidence="8">Carboxylation is probably crucial for Mg(2+) binding and, consequently, for the gamma-phosphate positioning of ATP.</text>
</comment>
<dbReference type="PANTHER" id="PTHR23135:SF4">
    <property type="entry name" value="UDP-N-ACETYLMURAMOYL-L-ALANYL-D-GLUTAMATE--2,6-DIAMINOPIMELATE LIGASE MURE HOMOLOG, CHLOROPLASTIC"/>
    <property type="match status" value="1"/>
</dbReference>
<feature type="binding site" evidence="8">
    <location>
        <position position="185"/>
    </location>
    <ligand>
        <name>UDP-N-acetyl-alpha-D-muramoyl-L-alanyl-D-glutamate</name>
        <dbReference type="ChEBI" id="CHEBI:83900"/>
    </ligand>
</feature>
<keyword evidence="8" id="KW-0963">Cytoplasm</keyword>
<feature type="binding site" evidence="8">
    <location>
        <position position="460"/>
    </location>
    <ligand>
        <name>meso-2,6-diaminopimelate</name>
        <dbReference type="ChEBI" id="CHEBI:57791"/>
    </ligand>
</feature>
<feature type="domain" description="Mur ligase central" evidence="12">
    <location>
        <begin position="106"/>
        <end position="311"/>
    </location>
</feature>
<dbReference type="Pfam" id="PF08245">
    <property type="entry name" value="Mur_ligase_M"/>
    <property type="match status" value="1"/>
</dbReference>
<evidence type="ECO:0000256" key="4">
    <source>
        <dbReference type="ARBA" id="ARBA00022960"/>
    </source>
</evidence>
<comment type="similarity">
    <text evidence="2 8">Belongs to the MurCDEF family. MurE subfamily.</text>
</comment>
<comment type="function">
    <text evidence="8">Catalyzes the addition of meso-diaminopimelic acid to the nucleotide precursor UDP-N-acetylmuramoyl-L-alanyl-D-glutamate (UMAG) in the biosynthesis of bacterial cell-wall peptidoglycan.</text>
</comment>
<organism evidence="13 14">
    <name type="scientific">Geomicrobium sediminis</name>
    <dbReference type="NCBI Taxonomy" id="1347788"/>
    <lineage>
        <taxon>Bacteria</taxon>
        <taxon>Bacillati</taxon>
        <taxon>Bacillota</taxon>
        <taxon>Bacilli</taxon>
        <taxon>Bacillales</taxon>
        <taxon>Geomicrobium</taxon>
    </lineage>
</organism>
<dbReference type="HAMAP" id="MF_00208">
    <property type="entry name" value="MurE"/>
    <property type="match status" value="1"/>
</dbReference>
<comment type="subcellular location">
    <subcellularLocation>
        <location evidence="8 9">Cytoplasm</location>
    </subcellularLocation>
</comment>
<dbReference type="RefSeq" id="WP_204696784.1">
    <property type="nucleotide sequence ID" value="NZ_JAFBEC010000004.1"/>
</dbReference>
<comment type="caution">
    <text evidence="8">Lacks conserved residue(s) required for the propagation of feature annotation.</text>
</comment>
<evidence type="ECO:0000256" key="2">
    <source>
        <dbReference type="ARBA" id="ARBA00005898"/>
    </source>
</evidence>
<feature type="binding site" evidence="8">
    <location>
        <position position="456"/>
    </location>
    <ligand>
        <name>meso-2,6-diaminopimelate</name>
        <dbReference type="ChEBI" id="CHEBI:57791"/>
    </ligand>
</feature>
<dbReference type="InterPro" id="IPR035911">
    <property type="entry name" value="MurE/MurF_N"/>
</dbReference>
<evidence type="ECO:0000256" key="6">
    <source>
        <dbReference type="ARBA" id="ARBA00023306"/>
    </source>
</evidence>
<feature type="binding site" evidence="8">
    <location>
        <position position="30"/>
    </location>
    <ligand>
        <name>UDP-N-acetyl-alpha-D-muramoyl-L-alanyl-D-glutamate</name>
        <dbReference type="ChEBI" id="CHEBI:83900"/>
    </ligand>
</feature>
<feature type="binding site" evidence="8">
    <location>
        <begin position="406"/>
        <end position="409"/>
    </location>
    <ligand>
        <name>meso-2,6-diaminopimelate</name>
        <dbReference type="ChEBI" id="CHEBI:57791"/>
    </ligand>
</feature>
<dbReference type="SUPFAM" id="SSF53623">
    <property type="entry name" value="MurD-like peptide ligases, catalytic domain"/>
    <property type="match status" value="1"/>
</dbReference>
<keyword evidence="8 13" id="KW-0436">Ligase</keyword>
<name>A0ABS2PAQ0_9BACL</name>
<feature type="modified residue" description="N6-carboxylysine" evidence="8">
    <location>
        <position position="217"/>
    </location>
</feature>
<feature type="binding site" evidence="8">
    <location>
        <position position="149"/>
    </location>
    <ligand>
        <name>UDP-N-acetyl-alpha-D-muramoyl-L-alanyl-D-glutamate</name>
        <dbReference type="ChEBI" id="CHEBI:83900"/>
    </ligand>
</feature>
<keyword evidence="4 8" id="KW-0133">Cell shape</keyword>
<keyword evidence="8" id="KW-0067">ATP-binding</keyword>
<feature type="binding site" evidence="8">
    <location>
        <begin position="108"/>
        <end position="114"/>
    </location>
    <ligand>
        <name>ATP</name>
        <dbReference type="ChEBI" id="CHEBI:30616"/>
    </ligand>
</feature>
<dbReference type="NCBIfam" id="NF001124">
    <property type="entry name" value="PRK00139.1-2"/>
    <property type="match status" value="1"/>
</dbReference>
<feature type="domain" description="Mur ligase N-terminal catalytic" evidence="10">
    <location>
        <begin position="22"/>
        <end position="94"/>
    </location>
</feature>
<keyword evidence="5 8" id="KW-0573">Peptidoglycan synthesis</keyword>
<dbReference type="Pfam" id="PF01225">
    <property type="entry name" value="Mur_ligase"/>
    <property type="match status" value="1"/>
</dbReference>
<dbReference type="InterPro" id="IPR004101">
    <property type="entry name" value="Mur_ligase_C"/>
</dbReference>
<feature type="binding site" evidence="8">
    <location>
        <position position="382"/>
    </location>
    <ligand>
        <name>meso-2,6-diaminopimelate</name>
        <dbReference type="ChEBI" id="CHEBI:57791"/>
    </ligand>
</feature>
<dbReference type="NCBIfam" id="TIGR01085">
    <property type="entry name" value="murE"/>
    <property type="match status" value="1"/>
</dbReference>